<accession>A0ABM3U1W7</accession>
<keyword evidence="3" id="KW-0206">Cytoskeleton</keyword>
<feature type="compositionally biased region" description="Polar residues" evidence="5">
    <location>
        <begin position="443"/>
        <end position="458"/>
    </location>
</feature>
<dbReference type="Proteomes" id="UP001652580">
    <property type="component" value="Chromosome 9"/>
</dbReference>
<evidence type="ECO:0000256" key="5">
    <source>
        <dbReference type="SAM" id="MobiDB-lite"/>
    </source>
</evidence>
<dbReference type="PANTHER" id="PTHR21553:SF25">
    <property type="entry name" value="CENTROSOMAL PROTEIN OF 295 KDA"/>
    <property type="match status" value="1"/>
</dbReference>
<protein>
    <submittedName>
        <fullName evidence="8">Centrosomal protein of 295 kDa isoform X10</fullName>
    </submittedName>
</protein>
<dbReference type="GeneID" id="103012358"/>
<keyword evidence="2" id="KW-0963">Cytoplasm</keyword>
<feature type="compositionally biased region" description="Basic and acidic residues" evidence="5">
    <location>
        <begin position="1450"/>
        <end position="1460"/>
    </location>
</feature>
<gene>
    <name evidence="8" type="primary">CEP295</name>
</gene>
<proteinExistence type="predicted"/>
<keyword evidence="4" id="KW-0175">Coiled coil</keyword>
<evidence type="ECO:0000256" key="4">
    <source>
        <dbReference type="SAM" id="Coils"/>
    </source>
</evidence>
<dbReference type="PANTHER" id="PTHR21553">
    <property type="entry name" value="ALMS1-RELATED"/>
    <property type="match status" value="1"/>
</dbReference>
<feature type="region of interest" description="Disordered" evidence="5">
    <location>
        <begin position="753"/>
        <end position="780"/>
    </location>
</feature>
<feature type="domain" description="ALMS motif" evidence="6">
    <location>
        <begin position="1435"/>
        <end position="1552"/>
    </location>
</feature>
<feature type="compositionally biased region" description="Polar residues" evidence="5">
    <location>
        <begin position="558"/>
        <end position="572"/>
    </location>
</feature>
<evidence type="ECO:0000256" key="2">
    <source>
        <dbReference type="ARBA" id="ARBA00022490"/>
    </source>
</evidence>
<feature type="compositionally biased region" description="Basic and acidic residues" evidence="5">
    <location>
        <begin position="759"/>
        <end position="768"/>
    </location>
</feature>
<reference evidence="8" key="1">
    <citation type="submission" date="2025-08" db="UniProtKB">
        <authorList>
            <consortium name="RefSeq"/>
        </authorList>
    </citation>
    <scope>IDENTIFICATION</scope>
</reference>
<organism evidence="7 8">
    <name type="scientific">Balaenoptera acutorostrata</name>
    <name type="common">Common minke whale</name>
    <name type="synonym">Balaena rostrata</name>
    <dbReference type="NCBI Taxonomy" id="9767"/>
    <lineage>
        <taxon>Eukaryota</taxon>
        <taxon>Metazoa</taxon>
        <taxon>Chordata</taxon>
        <taxon>Craniata</taxon>
        <taxon>Vertebrata</taxon>
        <taxon>Euteleostomi</taxon>
        <taxon>Mammalia</taxon>
        <taxon>Eutheria</taxon>
        <taxon>Laurasiatheria</taxon>
        <taxon>Artiodactyla</taxon>
        <taxon>Whippomorpha</taxon>
        <taxon>Cetacea</taxon>
        <taxon>Mysticeti</taxon>
        <taxon>Balaenopteridae</taxon>
        <taxon>Balaenoptera</taxon>
    </lineage>
</organism>
<feature type="compositionally biased region" description="Polar residues" evidence="5">
    <location>
        <begin position="1172"/>
        <end position="1190"/>
    </location>
</feature>
<name>A0ABM3U1W7_BALAC</name>
<comment type="subcellular location">
    <subcellularLocation>
        <location evidence="1">Cytoplasm</location>
        <location evidence="1">Cytoskeleton</location>
        <location evidence="1">Microtubule organizing center</location>
        <location evidence="1">Centrosome</location>
    </subcellularLocation>
</comment>
<evidence type="ECO:0000313" key="8">
    <source>
        <dbReference type="RefSeq" id="XP_057408340.1"/>
    </source>
</evidence>
<feature type="region of interest" description="Disordered" evidence="5">
    <location>
        <begin position="1450"/>
        <end position="1475"/>
    </location>
</feature>
<feature type="region of interest" description="Disordered" evidence="5">
    <location>
        <begin position="1169"/>
        <end position="1190"/>
    </location>
</feature>
<feature type="compositionally biased region" description="Basic and acidic residues" evidence="5">
    <location>
        <begin position="465"/>
        <end position="479"/>
    </location>
</feature>
<feature type="region of interest" description="Disordered" evidence="5">
    <location>
        <begin position="551"/>
        <end position="573"/>
    </location>
</feature>
<evidence type="ECO:0000259" key="6">
    <source>
        <dbReference type="Pfam" id="PF15309"/>
    </source>
</evidence>
<dbReference type="RefSeq" id="XP_057408340.1">
    <property type="nucleotide sequence ID" value="XM_057552357.1"/>
</dbReference>
<keyword evidence="7" id="KW-1185">Reference proteome</keyword>
<evidence type="ECO:0000256" key="1">
    <source>
        <dbReference type="ARBA" id="ARBA00004300"/>
    </source>
</evidence>
<feature type="coiled-coil region" evidence="4">
    <location>
        <begin position="53"/>
        <end position="80"/>
    </location>
</feature>
<dbReference type="InterPro" id="IPR029299">
    <property type="entry name" value="ALMS_motif"/>
</dbReference>
<evidence type="ECO:0000313" key="7">
    <source>
        <dbReference type="Proteomes" id="UP001652580"/>
    </source>
</evidence>
<dbReference type="Pfam" id="PF15309">
    <property type="entry name" value="ALMS_motif"/>
    <property type="match status" value="1"/>
</dbReference>
<evidence type="ECO:0000256" key="3">
    <source>
        <dbReference type="ARBA" id="ARBA00023212"/>
    </source>
</evidence>
<feature type="coiled-coil region" evidence="4">
    <location>
        <begin position="215"/>
        <end position="280"/>
    </location>
</feature>
<feature type="coiled-coil region" evidence="4">
    <location>
        <begin position="516"/>
        <end position="550"/>
    </location>
</feature>
<sequence length="1557" mass="177080">MKMKRKVVNAAGKLRLSPNEEAFILKEDYERRRKLRLLQVREQERDIALQIREDIKQRRNQQLTRLAEELRTEWEESQTQKIKNLEKLYLASLRNMGEGHQQAKENEPDLNALAHRAAERKKKAEMRHKEALKVQKNQKEMLMKQKTWHIKARKEALLAEKERSAKITSLPPPPPTLFENIEVKKTSNVKTNSSTYHHLYTFVNREVDTEQPDPHLAAKEEAKRLEELQKQAAEERMEQCEKAHARGFQAMKKIHLAQNQEKLMKELKQLQQEELARRRQMVSRMPPQLVELPYKRSEMKDDWQRELEFAFEDMYNADRKMKGNLILHLEPEPLPTVTDQIQDEELDLSMEQEISGETENIPVTEAETICSSEADVPLAMKTHQIPSKILFKKLLNKIRNQKSLWTIKSMSEDESEMMTTVSETESKALTVESGATVSEDRTVSSGQKQVVESDTLTVDSGPLTSEDKPLSFNTDSEKEQEMKETQPITAVAQSSVLLHPQEEAARIRMAARQKQIMEIEEQKQKQLELLEQIEQQKLRLETDCFRAQLEEEKRKKTQQTGVGTAPASCTISSDEDNHRQMIRNYQQQLLQQNREGEHSFIPLPFAEVKSKNICELYSAKNEHAAPSSASMSPRLPDRFLSFSQPLLAQQDNLGLQKQMELQKEVLHYGQKAQEELLVRRQTALQQHIQKHQETLKDFFKDSQTSKPTVENDFETKKLRECLVHLQDLAKDNQENIGSAGRRNCDDNQLLSEDSNAKQSGEHQDKELGGKSSKPPVAKVKGGLDLNQHELSAIQEVESPASGRTSILGKPDFYQDRDPLRVSVSREQSFLGSPLGCDPFGHLHPVAQENICGDDSDKAEPQMTIFLGWLSHKCWLLGVREKLTQNTRITNIKVSEAVVENHAVLSYSVEEEDHTYLGPNVKPDDKAETQEIYHEPLSSITVSTGSFLSYENTDLSLTESFSELVDQREQESPTSKEEETNVLSSVVPSTQVIYQRQDPQDAHKPLLPAVETFTSGQTHIQQMIDKYINEANLMTEKTDLWVDFDFPELEQSFPNLHRQLFKPLEPHPDFDSSSSFSGISQDSKDFYQRSDSSCESLRSSLPPKSTASFTALRTSLNQPDPNWARDEAQSFATETVIEWSEQSFQQLLPEFSSQEGSQHADLPSIFSTEARDSSQGAENQNYSSEQNEVLQNKQESVPFQLSVGNLQSSVFSSSGEANVFHQLNLQHSTPCGSTSSECSIKDQPEGRKERLGFEELSERGVGTVLQGQGLTDDKETCGVLNINSQLCVRTSIQTPYSVTVQNEKCLEDSTTAETPTIIGNQTQLAQSELFVSSGSFSLQNSIPIWETECGHGIMEEPELTLISNSDISIAEMDFANLTLEEKRENEAKSCFQVSEFLPLLSETQNSDCPAASEHSVEKPPAVCAETLSKFTATPGSLQEAFIKRKKAFMERSSQRQKEIRNKIRVSGSSQTKIVKEKPTGSFVSHLKGVNKVRVSLPEDRKTAQAHMHQRALRLYHQLPEVKKQKEEKAKQDAYAQNRARAKEFHKKTLEKLRAKNIC</sequence>
<feature type="region of interest" description="Disordered" evidence="5">
    <location>
        <begin position="430"/>
        <end position="479"/>
    </location>
</feature>